<dbReference type="EMBL" id="KE504177">
    <property type="protein sequence ID" value="EPS97283.1"/>
    <property type="molecule type" value="Genomic_DNA"/>
</dbReference>
<proteinExistence type="predicted"/>
<name>S8E1N6_FOMSC</name>
<gene>
    <name evidence="1" type="ORF">FOMPIDRAFT_1025085</name>
</gene>
<reference evidence="1 2" key="1">
    <citation type="journal article" date="2012" name="Science">
        <title>The Paleozoic origin of enzymatic lignin decomposition reconstructed from 31 fungal genomes.</title>
        <authorList>
            <person name="Floudas D."/>
            <person name="Binder M."/>
            <person name="Riley R."/>
            <person name="Barry K."/>
            <person name="Blanchette R.A."/>
            <person name="Henrissat B."/>
            <person name="Martinez A.T."/>
            <person name="Otillar R."/>
            <person name="Spatafora J.W."/>
            <person name="Yadav J.S."/>
            <person name="Aerts A."/>
            <person name="Benoit I."/>
            <person name="Boyd A."/>
            <person name="Carlson A."/>
            <person name="Copeland A."/>
            <person name="Coutinho P.M."/>
            <person name="de Vries R.P."/>
            <person name="Ferreira P."/>
            <person name="Findley K."/>
            <person name="Foster B."/>
            <person name="Gaskell J."/>
            <person name="Glotzer D."/>
            <person name="Gorecki P."/>
            <person name="Heitman J."/>
            <person name="Hesse C."/>
            <person name="Hori C."/>
            <person name="Igarashi K."/>
            <person name="Jurgens J.A."/>
            <person name="Kallen N."/>
            <person name="Kersten P."/>
            <person name="Kohler A."/>
            <person name="Kuees U."/>
            <person name="Kumar T.K.A."/>
            <person name="Kuo A."/>
            <person name="LaButti K."/>
            <person name="Larrondo L.F."/>
            <person name="Lindquist E."/>
            <person name="Ling A."/>
            <person name="Lombard V."/>
            <person name="Lucas S."/>
            <person name="Lundell T."/>
            <person name="Martin R."/>
            <person name="McLaughlin D.J."/>
            <person name="Morgenstern I."/>
            <person name="Morin E."/>
            <person name="Murat C."/>
            <person name="Nagy L.G."/>
            <person name="Nolan M."/>
            <person name="Ohm R.A."/>
            <person name="Patyshakuliyeva A."/>
            <person name="Rokas A."/>
            <person name="Ruiz-Duenas F.J."/>
            <person name="Sabat G."/>
            <person name="Salamov A."/>
            <person name="Samejima M."/>
            <person name="Schmutz J."/>
            <person name="Slot J.C."/>
            <person name="St John F."/>
            <person name="Stenlid J."/>
            <person name="Sun H."/>
            <person name="Sun S."/>
            <person name="Syed K."/>
            <person name="Tsang A."/>
            <person name="Wiebenga A."/>
            <person name="Young D."/>
            <person name="Pisabarro A."/>
            <person name="Eastwood D.C."/>
            <person name="Martin F."/>
            <person name="Cullen D."/>
            <person name="Grigoriev I.V."/>
            <person name="Hibbett D.S."/>
        </authorList>
    </citation>
    <scope>NUCLEOTIDE SEQUENCE</scope>
    <source>
        <strain evidence="2">FP-58527</strain>
    </source>
</reference>
<accession>S8E1N6</accession>
<dbReference type="Proteomes" id="UP000015241">
    <property type="component" value="Unassembled WGS sequence"/>
</dbReference>
<dbReference type="AlphaFoldDB" id="S8E1N6"/>
<dbReference type="InParanoid" id="S8E1N6"/>
<protein>
    <submittedName>
        <fullName evidence="1">Uncharacterized protein</fullName>
    </submittedName>
</protein>
<organism evidence="1 2">
    <name type="scientific">Fomitopsis schrenkii</name>
    <name type="common">Brown rot fungus</name>
    <dbReference type="NCBI Taxonomy" id="2126942"/>
    <lineage>
        <taxon>Eukaryota</taxon>
        <taxon>Fungi</taxon>
        <taxon>Dikarya</taxon>
        <taxon>Basidiomycota</taxon>
        <taxon>Agaricomycotina</taxon>
        <taxon>Agaricomycetes</taxon>
        <taxon>Polyporales</taxon>
        <taxon>Fomitopsis</taxon>
    </lineage>
</organism>
<evidence type="ECO:0000313" key="2">
    <source>
        <dbReference type="Proteomes" id="UP000015241"/>
    </source>
</evidence>
<evidence type="ECO:0000313" key="1">
    <source>
        <dbReference type="EMBL" id="EPS97283.1"/>
    </source>
</evidence>
<dbReference type="HOGENOM" id="CLU_2687867_0_0_1"/>
<keyword evidence="2" id="KW-1185">Reference proteome</keyword>
<sequence length="74" mass="7995">MHTGGEAAYAGAFRGQVPRVYPTAPIRVRLPLLCPPMALAAQQPKLSRTRVSRSSDIAPEKTHTATCMCAYLDP</sequence>